<proteinExistence type="predicted"/>
<dbReference type="RefSeq" id="WP_033674854.1">
    <property type="nucleotide sequence ID" value="NZ_JOTM01000010.1"/>
</dbReference>
<name>A0A073K9P4_9BACI</name>
<dbReference type="EMBL" id="JOTM01000010">
    <property type="protein sequence ID" value="KEK23994.1"/>
    <property type="molecule type" value="Genomic_DNA"/>
</dbReference>
<keyword evidence="2" id="KW-1185">Reference proteome</keyword>
<reference evidence="1 2" key="1">
    <citation type="submission" date="2014-06" db="EMBL/GenBank/DDBJ databases">
        <title>Draft genome sequence of Bacillus gaemokensis JCM 15801 (MCCC 1A00707).</title>
        <authorList>
            <person name="Lai Q."/>
            <person name="Liu Y."/>
            <person name="Shao Z."/>
        </authorList>
    </citation>
    <scope>NUCLEOTIDE SEQUENCE [LARGE SCALE GENOMIC DNA]</scope>
    <source>
        <strain evidence="1 2">JCM 15801</strain>
    </source>
</reference>
<dbReference type="Proteomes" id="UP000027778">
    <property type="component" value="Unassembled WGS sequence"/>
</dbReference>
<evidence type="ECO:0000313" key="1">
    <source>
        <dbReference type="EMBL" id="KEK23994.1"/>
    </source>
</evidence>
<protein>
    <submittedName>
        <fullName evidence="1">Uncharacterized protein</fullName>
    </submittedName>
</protein>
<accession>A0A073K9P4</accession>
<dbReference type="AlphaFoldDB" id="A0A073K9P4"/>
<organism evidence="1 2">
    <name type="scientific">Bacillus gaemokensis</name>
    <dbReference type="NCBI Taxonomy" id="574375"/>
    <lineage>
        <taxon>Bacteria</taxon>
        <taxon>Bacillati</taxon>
        <taxon>Bacillota</taxon>
        <taxon>Bacilli</taxon>
        <taxon>Bacillales</taxon>
        <taxon>Bacillaceae</taxon>
        <taxon>Bacillus</taxon>
        <taxon>Bacillus cereus group</taxon>
    </lineage>
</organism>
<comment type="caution">
    <text evidence="1">The sequence shown here is derived from an EMBL/GenBank/DDBJ whole genome shotgun (WGS) entry which is preliminary data.</text>
</comment>
<gene>
    <name evidence="1" type="ORF">BAGA_04585</name>
</gene>
<evidence type="ECO:0000313" key="2">
    <source>
        <dbReference type="Proteomes" id="UP000027778"/>
    </source>
</evidence>
<sequence length="116" mass="13108">MDIEKILSINCLPKQKVLETSIEKVMRGIGSDMMKGVHKADFARYHSIGTAMFKEIGLNGANLDPQYLLHLAHLPSTPLIIEEDDFNDENNPNVNKYMHVSDLNNKIEEFITACGY</sequence>